<gene>
    <name evidence="2" type="ORF">GCM10011322_01700</name>
</gene>
<comment type="caution">
    <text evidence="2">The sequence shown here is derived from an EMBL/GenBank/DDBJ whole genome shotgun (WGS) entry which is preliminary data.</text>
</comment>
<dbReference type="EMBL" id="BMMF01000001">
    <property type="protein sequence ID" value="GGK18665.1"/>
    <property type="molecule type" value="Genomic_DNA"/>
</dbReference>
<organism evidence="2 3">
    <name type="scientific">Salinarimonas ramus</name>
    <dbReference type="NCBI Taxonomy" id="690164"/>
    <lineage>
        <taxon>Bacteria</taxon>
        <taxon>Pseudomonadati</taxon>
        <taxon>Pseudomonadota</taxon>
        <taxon>Alphaproteobacteria</taxon>
        <taxon>Hyphomicrobiales</taxon>
        <taxon>Salinarimonadaceae</taxon>
        <taxon>Salinarimonas</taxon>
    </lineage>
</organism>
<evidence type="ECO:0000256" key="1">
    <source>
        <dbReference type="SAM" id="Coils"/>
    </source>
</evidence>
<dbReference type="AlphaFoldDB" id="A0A917Q3P9"/>
<keyword evidence="3" id="KW-1185">Reference proteome</keyword>
<evidence type="ECO:0000313" key="2">
    <source>
        <dbReference type="EMBL" id="GGK18665.1"/>
    </source>
</evidence>
<keyword evidence="1" id="KW-0175">Coiled coil</keyword>
<proteinExistence type="predicted"/>
<feature type="coiled-coil region" evidence="1">
    <location>
        <begin position="81"/>
        <end position="108"/>
    </location>
</feature>
<dbReference type="Proteomes" id="UP000600449">
    <property type="component" value="Unassembled WGS sequence"/>
</dbReference>
<protein>
    <submittedName>
        <fullName evidence="2">Uncharacterized protein</fullName>
    </submittedName>
</protein>
<evidence type="ECO:0000313" key="3">
    <source>
        <dbReference type="Proteomes" id="UP000600449"/>
    </source>
</evidence>
<reference evidence="2 3" key="1">
    <citation type="journal article" date="2014" name="Int. J. Syst. Evol. Microbiol.">
        <title>Complete genome sequence of Corynebacterium casei LMG S-19264T (=DSM 44701T), isolated from a smear-ripened cheese.</title>
        <authorList>
            <consortium name="US DOE Joint Genome Institute (JGI-PGF)"/>
            <person name="Walter F."/>
            <person name="Albersmeier A."/>
            <person name="Kalinowski J."/>
            <person name="Ruckert C."/>
        </authorList>
    </citation>
    <scope>NUCLEOTIDE SEQUENCE [LARGE SCALE GENOMIC DNA]</scope>
    <source>
        <strain evidence="2 3">CGMCC 1.9161</strain>
    </source>
</reference>
<dbReference type="RefSeq" id="WP_188908494.1">
    <property type="nucleotide sequence ID" value="NZ_BMMF01000001.1"/>
</dbReference>
<sequence length="132" mass="14162">MKRGSSIGLFGRFGRSEDLRRLDEALRRVDVHPAIVREPIKLAAVSLMKDEAGGAEPSPLAYGPAAEILAYCMVGPEAFLHANGEAALERVEARVERALEEGESLDARLVLLTMHAGAIQPGVVARFGLEAD</sequence>
<name>A0A917Q3P9_9HYPH</name>
<accession>A0A917Q3P9</accession>